<comment type="caution">
    <text evidence="1">The sequence shown here is derived from an EMBL/GenBank/DDBJ whole genome shotgun (WGS) entry which is preliminary data.</text>
</comment>
<evidence type="ECO:0000313" key="1">
    <source>
        <dbReference type="EMBL" id="MFB9907901.1"/>
    </source>
</evidence>
<dbReference type="Proteomes" id="UP001589693">
    <property type="component" value="Unassembled WGS sequence"/>
</dbReference>
<dbReference type="RefSeq" id="WP_377858894.1">
    <property type="nucleotide sequence ID" value="NZ_JBHLZU010000026.1"/>
</dbReference>
<protein>
    <submittedName>
        <fullName evidence="1">Uncharacterized protein</fullName>
    </submittedName>
</protein>
<name>A0ABV6A436_9PSEU</name>
<organism evidence="1 2">
    <name type="scientific">Allokutzneria oryzae</name>
    <dbReference type="NCBI Taxonomy" id="1378989"/>
    <lineage>
        <taxon>Bacteria</taxon>
        <taxon>Bacillati</taxon>
        <taxon>Actinomycetota</taxon>
        <taxon>Actinomycetes</taxon>
        <taxon>Pseudonocardiales</taxon>
        <taxon>Pseudonocardiaceae</taxon>
        <taxon>Allokutzneria</taxon>
    </lineage>
</organism>
<evidence type="ECO:0000313" key="2">
    <source>
        <dbReference type="Proteomes" id="UP001589693"/>
    </source>
</evidence>
<sequence length="76" mass="8797">MENDRFWPGATAEALQCWQDFVATPGHRIWRPTGCELPCCPNPYELRPVLDAVVAVLPPRDAREIRRRIAEIDSHW</sequence>
<keyword evidence="2" id="KW-1185">Reference proteome</keyword>
<dbReference type="EMBL" id="JBHLZU010000026">
    <property type="protein sequence ID" value="MFB9907901.1"/>
    <property type="molecule type" value="Genomic_DNA"/>
</dbReference>
<reference evidence="1 2" key="1">
    <citation type="submission" date="2024-09" db="EMBL/GenBank/DDBJ databases">
        <authorList>
            <person name="Sun Q."/>
            <person name="Mori K."/>
        </authorList>
    </citation>
    <scope>NUCLEOTIDE SEQUENCE [LARGE SCALE GENOMIC DNA]</scope>
    <source>
        <strain evidence="1 2">TBRC 7907</strain>
    </source>
</reference>
<gene>
    <name evidence="1" type="ORF">ACFFQA_28540</name>
</gene>
<proteinExistence type="predicted"/>
<accession>A0ABV6A436</accession>